<evidence type="ECO:0000313" key="2">
    <source>
        <dbReference type="Proteomes" id="UP001154114"/>
    </source>
</evidence>
<dbReference type="AlphaFoldDB" id="A0A9N8KWL4"/>
<sequence length="120" mass="14019">MGRHCHTCLRNWKSKNNLYVLAKRIFNKRAPKIKTIIKPGCVLCKGKSCIDEDTSKEIYQRITRSISKMIKDFIIVETYRCMPLLGDEQETVPDWDVHIVRYSIVFINSINSSPNERSRS</sequence>
<accession>A0A9N8KWL4</accession>
<dbReference type="EMBL" id="LR824020">
    <property type="protein sequence ID" value="CAD0202802.1"/>
    <property type="molecule type" value="Genomic_DNA"/>
</dbReference>
<dbReference type="Proteomes" id="UP001154114">
    <property type="component" value="Chromosome 17"/>
</dbReference>
<evidence type="ECO:0000313" key="1">
    <source>
        <dbReference type="EMBL" id="CAD0202802.1"/>
    </source>
</evidence>
<organism evidence="1 2">
    <name type="scientific">Chrysodeixis includens</name>
    <name type="common">Soybean looper</name>
    <name type="synonym">Pseudoplusia includens</name>
    <dbReference type="NCBI Taxonomy" id="689277"/>
    <lineage>
        <taxon>Eukaryota</taxon>
        <taxon>Metazoa</taxon>
        <taxon>Ecdysozoa</taxon>
        <taxon>Arthropoda</taxon>
        <taxon>Hexapoda</taxon>
        <taxon>Insecta</taxon>
        <taxon>Pterygota</taxon>
        <taxon>Neoptera</taxon>
        <taxon>Endopterygota</taxon>
        <taxon>Lepidoptera</taxon>
        <taxon>Glossata</taxon>
        <taxon>Ditrysia</taxon>
        <taxon>Noctuoidea</taxon>
        <taxon>Noctuidae</taxon>
        <taxon>Plusiinae</taxon>
        <taxon>Chrysodeixis</taxon>
    </lineage>
</organism>
<keyword evidence="2" id="KW-1185">Reference proteome</keyword>
<dbReference type="OrthoDB" id="7399792at2759"/>
<proteinExistence type="predicted"/>
<reference evidence="1" key="1">
    <citation type="submission" date="2021-12" db="EMBL/GenBank/DDBJ databases">
        <authorList>
            <person name="King R."/>
        </authorList>
    </citation>
    <scope>NUCLEOTIDE SEQUENCE</scope>
</reference>
<gene>
    <name evidence="1" type="ORF">CINC_LOCUS4460</name>
</gene>
<name>A0A9N8KWL4_CHRIL</name>
<protein>
    <submittedName>
        <fullName evidence="1">Uncharacterized protein</fullName>
    </submittedName>
</protein>